<dbReference type="HOGENOM" id="CLU_026621_1_0_11"/>
<dbReference type="Gene3D" id="3.60.21.10">
    <property type="match status" value="1"/>
</dbReference>
<gene>
    <name evidence="7" type="ORF">HMPREF9997_00187</name>
</gene>
<dbReference type="STRING" id="1035195.HMPREF9997_00187"/>
<dbReference type="AlphaFoldDB" id="L1MNK7"/>
<dbReference type="CDD" id="cd00840">
    <property type="entry name" value="MPP_Mre11_N"/>
    <property type="match status" value="1"/>
</dbReference>
<comment type="caution">
    <text evidence="7">The sequence shown here is derived from an EMBL/GenBank/DDBJ whole genome shotgun (WGS) entry which is preliminary data.</text>
</comment>
<dbReference type="PANTHER" id="PTHR30337:SF0">
    <property type="entry name" value="NUCLEASE SBCCD SUBUNIT D"/>
    <property type="match status" value="1"/>
</dbReference>
<dbReference type="SUPFAM" id="SSF56300">
    <property type="entry name" value="Metallo-dependent phosphatases"/>
    <property type="match status" value="1"/>
</dbReference>
<name>L1MNK7_9CORY</name>
<evidence type="ECO:0000313" key="7">
    <source>
        <dbReference type="EMBL" id="EKX92521.1"/>
    </source>
</evidence>
<proteinExistence type="inferred from homology"/>
<dbReference type="GO" id="GO:0004527">
    <property type="term" value="F:exonuclease activity"/>
    <property type="evidence" value="ECO:0007669"/>
    <property type="project" value="UniProtKB-KW"/>
</dbReference>
<evidence type="ECO:0000256" key="4">
    <source>
        <dbReference type="ARBA" id="ARBA00022801"/>
    </source>
</evidence>
<accession>L1MNK7</accession>
<dbReference type="InterPro" id="IPR029052">
    <property type="entry name" value="Metallo-depent_PP-like"/>
</dbReference>
<dbReference type="PIRSF" id="PIRSF033093">
    <property type="entry name" value="UCP_ML1119"/>
    <property type="match status" value="1"/>
</dbReference>
<evidence type="ECO:0000259" key="6">
    <source>
        <dbReference type="Pfam" id="PF00149"/>
    </source>
</evidence>
<feature type="domain" description="Calcineurin-like phosphoesterase" evidence="6">
    <location>
        <begin position="8"/>
        <end position="208"/>
    </location>
</feature>
<keyword evidence="3" id="KW-0540">Nuclease</keyword>
<organism evidence="7 8">
    <name type="scientific">Corynebacterium durum F0235</name>
    <dbReference type="NCBI Taxonomy" id="1035195"/>
    <lineage>
        <taxon>Bacteria</taxon>
        <taxon>Bacillati</taxon>
        <taxon>Actinomycetota</taxon>
        <taxon>Actinomycetes</taxon>
        <taxon>Mycobacteriales</taxon>
        <taxon>Corynebacteriaceae</taxon>
        <taxon>Corynebacterium</taxon>
    </lineage>
</organism>
<dbReference type="Pfam" id="PF00149">
    <property type="entry name" value="Metallophos"/>
    <property type="match status" value="1"/>
</dbReference>
<dbReference type="InterPro" id="IPR004843">
    <property type="entry name" value="Calcineurin-like_PHP"/>
</dbReference>
<reference evidence="7 8" key="1">
    <citation type="submission" date="2012-05" db="EMBL/GenBank/DDBJ databases">
        <authorList>
            <person name="Weinstock G."/>
            <person name="Sodergren E."/>
            <person name="Lobos E.A."/>
            <person name="Fulton L."/>
            <person name="Fulton R."/>
            <person name="Courtney L."/>
            <person name="Fronick C."/>
            <person name="O'Laughlin M."/>
            <person name="Godfrey J."/>
            <person name="Wilson R.M."/>
            <person name="Miner T."/>
            <person name="Farmer C."/>
            <person name="Delehaunty K."/>
            <person name="Cordes M."/>
            <person name="Minx P."/>
            <person name="Tomlinson C."/>
            <person name="Chen J."/>
            <person name="Wollam A."/>
            <person name="Pepin K.H."/>
            <person name="Bhonagiri V."/>
            <person name="Zhang X."/>
            <person name="Suruliraj S."/>
            <person name="Warren W."/>
            <person name="Mitreva M."/>
            <person name="Mardis E.R."/>
            <person name="Wilson R.K."/>
        </authorList>
    </citation>
    <scope>NUCLEOTIDE SEQUENCE [LARGE SCALE GENOMIC DNA]</scope>
    <source>
        <strain evidence="7 8">F0235</strain>
    </source>
</reference>
<comment type="similarity">
    <text evidence="1">Belongs to the SbcD family.</text>
</comment>
<dbReference type="RefSeq" id="WP_006061884.1">
    <property type="nucleotide sequence ID" value="NZ_KB290821.1"/>
</dbReference>
<dbReference type="PATRIC" id="fig|1035195.3.peg.177"/>
<evidence type="ECO:0000256" key="2">
    <source>
        <dbReference type="ARBA" id="ARBA00013365"/>
    </source>
</evidence>
<dbReference type="OrthoDB" id="9773856at2"/>
<keyword evidence="5" id="KW-0269">Exonuclease</keyword>
<dbReference type="EMBL" id="AMEM01000005">
    <property type="protein sequence ID" value="EKX92521.1"/>
    <property type="molecule type" value="Genomic_DNA"/>
</dbReference>
<evidence type="ECO:0000313" key="8">
    <source>
        <dbReference type="Proteomes" id="UP000010445"/>
    </source>
</evidence>
<evidence type="ECO:0000256" key="3">
    <source>
        <dbReference type="ARBA" id="ARBA00022722"/>
    </source>
</evidence>
<dbReference type="eggNOG" id="COG0420">
    <property type="taxonomic scope" value="Bacteria"/>
</dbReference>
<evidence type="ECO:0000256" key="1">
    <source>
        <dbReference type="ARBA" id="ARBA00010555"/>
    </source>
</evidence>
<keyword evidence="4" id="KW-0378">Hydrolase</keyword>
<evidence type="ECO:0000256" key="5">
    <source>
        <dbReference type="ARBA" id="ARBA00022839"/>
    </source>
</evidence>
<keyword evidence="8" id="KW-1185">Reference proteome</keyword>
<protein>
    <recommendedName>
        <fullName evidence="2">Nuclease SbcCD subunit D</fullName>
    </recommendedName>
</protein>
<dbReference type="InterPro" id="IPR041796">
    <property type="entry name" value="Mre11_N"/>
</dbReference>
<dbReference type="InterPro" id="IPR014577">
    <property type="entry name" value="UCP033093_metalloPase"/>
</dbReference>
<dbReference type="Proteomes" id="UP000010445">
    <property type="component" value="Unassembled WGS sequence"/>
</dbReference>
<dbReference type="PANTHER" id="PTHR30337">
    <property type="entry name" value="COMPONENT OF ATP-DEPENDENT DSDNA EXONUCLEASE"/>
    <property type="match status" value="1"/>
</dbReference>
<dbReference type="InterPro" id="IPR050535">
    <property type="entry name" value="DNA_Repair-Maintenance_Comp"/>
</dbReference>
<sequence>MTSDTTVRFLHTSDWQLGIRRWFLHTHDNADAQARFDAARLAAVRALGQLAIAQDCSFIVVAGDVFEHNSLERHTIGRALEVLKHLPVPVFLLPGNHDPLTADSIFYRTQDIDNVTVLTNTEPVAVDTPAGVVEIVGAPWLTKHATRDLVSDAIAPLEPTDRVRIVVGHGQVENRSGEFAPELIDLSALERAVADRTIDYVALGDTHSAMALDSAGAVWFSGTPETTDFHERGLRGQDSRGENNSGVALTVAVTKQPHSPEPSRVEVHEHQVGTWTFDAVEWDVNDASDVEAFLAFLSAYPNKAETVVKYALQGSVDMSTMQQLDAGLADLAPVFGALYERQRLMDLSLAPSDEDLAQCELGGYAGHALAELSELAAQPPGTSRTPERDTAHDALRLLFRLAQQR</sequence>